<protein>
    <submittedName>
        <fullName evidence="1">Uncharacterized protein</fullName>
    </submittedName>
</protein>
<organism evidence="1 2">
    <name type="scientific">Blattamonas nauphoetae</name>
    <dbReference type="NCBI Taxonomy" id="2049346"/>
    <lineage>
        <taxon>Eukaryota</taxon>
        <taxon>Metamonada</taxon>
        <taxon>Preaxostyla</taxon>
        <taxon>Oxymonadida</taxon>
        <taxon>Blattamonas</taxon>
    </lineage>
</organism>
<evidence type="ECO:0000313" key="1">
    <source>
        <dbReference type="EMBL" id="KAK2939851.1"/>
    </source>
</evidence>
<name>A0ABQ9WMX1_9EUKA</name>
<reference evidence="1 2" key="1">
    <citation type="journal article" date="2022" name="bioRxiv">
        <title>Genomics of Preaxostyla Flagellates Illuminates Evolutionary Transitions and the Path Towards Mitochondrial Loss.</title>
        <authorList>
            <person name="Novak L.V.F."/>
            <person name="Treitli S.C."/>
            <person name="Pyrih J."/>
            <person name="Halakuc P."/>
            <person name="Pipaliya S.V."/>
            <person name="Vacek V."/>
            <person name="Brzon O."/>
            <person name="Soukal P."/>
            <person name="Eme L."/>
            <person name="Dacks J.B."/>
            <person name="Karnkowska A."/>
            <person name="Elias M."/>
            <person name="Hampl V."/>
        </authorList>
    </citation>
    <scope>NUCLEOTIDE SEQUENCE [LARGE SCALE GENOMIC DNA]</scope>
    <source>
        <strain evidence="1">NAU3</strain>
        <tissue evidence="1">Gut</tissue>
    </source>
</reference>
<dbReference type="EMBL" id="JARBJD010000826">
    <property type="protein sequence ID" value="KAK2939851.1"/>
    <property type="molecule type" value="Genomic_DNA"/>
</dbReference>
<sequence>MPSEDFTLTLKTTELPVETVHLVVSSAVVSTGFILVEVYKKTNTLKYGREYSIAGMKSSSVTAVVLASPFRTPSEPIRITSAECSLGGEQQKSAVVTLTGVKLGGGNAFNVTVQKMVESTLIGDGIVLSGILAIDSSSPTHTHSELIFGISNPLLSFGTKYSITAFEVSGSISTVDAGVTFAVPAELPRIVRLETRHLTKDRTTMIVSLEGHSLLLGAGKVNLSNGTHTWESLSDVIVVDNTNCTAEFAVAEEETVVLMKYGNTYTLKGSWTESSGFHVEDGITLVVPFPPMITTISFVFSNTLHTGCFMILNGTDLIVGSSLNVTLNDSFSFVATITSETEAKSEEQQIGWPTSLKHNTTYEVTSVKATNESDGETLVDGRISNTTGFPVDPFVVCVDSGSSSESTLFCGDRVRPCPSIEDGWKIVEGVGMSSFSISILHNTTQTEQVKILSDHEVVIESGPSTKPELFVSPSSSSEKGGEGMIEVCGGRLWMHQVDIALSDSPSLIFIRMVDGHLTIETCSLTGPSSLEKNEVDANSDVCLWESGILTLVDSTTTITSAQLTHLPQGAIGLSIGADPIFATRRSKIWIRADPNGYTQI</sequence>
<dbReference type="Proteomes" id="UP001281761">
    <property type="component" value="Unassembled WGS sequence"/>
</dbReference>
<proteinExistence type="predicted"/>
<accession>A0ABQ9WMX1</accession>
<comment type="caution">
    <text evidence="1">The sequence shown here is derived from an EMBL/GenBank/DDBJ whole genome shotgun (WGS) entry which is preliminary data.</text>
</comment>
<keyword evidence="2" id="KW-1185">Reference proteome</keyword>
<evidence type="ECO:0000313" key="2">
    <source>
        <dbReference type="Proteomes" id="UP001281761"/>
    </source>
</evidence>
<gene>
    <name evidence="1" type="ORF">BLNAU_25240</name>
</gene>